<dbReference type="RefSeq" id="WP_220249807.1">
    <property type="nucleotide sequence ID" value="NZ_JAICCF010000002.1"/>
</dbReference>
<dbReference type="PANTHER" id="PTHR43818">
    <property type="entry name" value="BCDNA.GH03377"/>
    <property type="match status" value="1"/>
</dbReference>
<keyword evidence="4" id="KW-0560">Oxidoreductase</keyword>
<dbReference type="PANTHER" id="PTHR43818:SF11">
    <property type="entry name" value="BCDNA.GH03377"/>
    <property type="match status" value="1"/>
</dbReference>
<dbReference type="EMBL" id="JAICCF010000002">
    <property type="protein sequence ID" value="MBW8684589.1"/>
    <property type="molecule type" value="Genomic_DNA"/>
</dbReference>
<dbReference type="Proteomes" id="UP000812961">
    <property type="component" value="Unassembled WGS sequence"/>
</dbReference>
<dbReference type="InterPro" id="IPR036291">
    <property type="entry name" value="NAD(P)-bd_dom_sf"/>
</dbReference>
<reference evidence="8 9" key="1">
    <citation type="submission" date="2021-08" db="EMBL/GenBank/DDBJ databases">
        <title>The genome sequence of Chitinophaga sp. B61.</title>
        <authorList>
            <person name="Zhang X."/>
        </authorList>
    </citation>
    <scope>NUCLEOTIDE SEQUENCE [LARGE SCALE GENOMIC DNA]</scope>
    <source>
        <strain evidence="8 9">B61</strain>
    </source>
</reference>
<evidence type="ECO:0000259" key="6">
    <source>
        <dbReference type="Pfam" id="PF01408"/>
    </source>
</evidence>
<dbReference type="InterPro" id="IPR006311">
    <property type="entry name" value="TAT_signal"/>
</dbReference>
<comment type="caution">
    <text evidence="8">The sequence shown here is derived from an EMBL/GenBank/DDBJ whole genome shotgun (WGS) entry which is preliminary data.</text>
</comment>
<feature type="domain" description="Gfo/Idh/MocA-like oxidoreductase N-terminal" evidence="6">
    <location>
        <begin position="35"/>
        <end position="157"/>
    </location>
</feature>
<keyword evidence="5" id="KW-0326">Glycosidase</keyword>
<evidence type="ECO:0000256" key="3">
    <source>
        <dbReference type="ARBA" id="ARBA00022801"/>
    </source>
</evidence>
<protein>
    <submittedName>
        <fullName evidence="8">Gfo/Idh/MocA family oxidoreductase</fullName>
    </submittedName>
</protein>
<accession>A0ABS7GAB1</accession>
<organism evidence="8 9">
    <name type="scientific">Chitinophaga rhizophila</name>
    <dbReference type="NCBI Taxonomy" id="2866212"/>
    <lineage>
        <taxon>Bacteria</taxon>
        <taxon>Pseudomonadati</taxon>
        <taxon>Bacteroidota</taxon>
        <taxon>Chitinophagia</taxon>
        <taxon>Chitinophagales</taxon>
        <taxon>Chitinophagaceae</taxon>
        <taxon>Chitinophaga</taxon>
    </lineage>
</organism>
<dbReference type="InterPro" id="IPR049303">
    <property type="entry name" value="Glyco_hydro_109_C"/>
</dbReference>
<evidence type="ECO:0000256" key="5">
    <source>
        <dbReference type="ARBA" id="ARBA00023295"/>
    </source>
</evidence>
<name>A0ABS7GAB1_9BACT</name>
<feature type="domain" description="Glycosyl hydrolase 109 C-terminal" evidence="7">
    <location>
        <begin position="203"/>
        <end position="317"/>
    </location>
</feature>
<gene>
    <name evidence="8" type="ORF">K1Y79_09615</name>
</gene>
<evidence type="ECO:0000313" key="9">
    <source>
        <dbReference type="Proteomes" id="UP000812961"/>
    </source>
</evidence>
<dbReference type="Gene3D" id="3.40.50.720">
    <property type="entry name" value="NAD(P)-binding Rossmann-like Domain"/>
    <property type="match status" value="1"/>
</dbReference>
<evidence type="ECO:0000256" key="4">
    <source>
        <dbReference type="ARBA" id="ARBA00023002"/>
    </source>
</evidence>
<comment type="similarity">
    <text evidence="2">Belongs to the Gfo/Idh/MocA family. Glycosyl hydrolase 109 subfamily.</text>
</comment>
<dbReference type="SUPFAM" id="SSF51735">
    <property type="entry name" value="NAD(P)-binding Rossmann-fold domains"/>
    <property type="match status" value="1"/>
</dbReference>
<evidence type="ECO:0000259" key="7">
    <source>
        <dbReference type="Pfam" id="PF21252"/>
    </source>
</evidence>
<proteinExistence type="inferred from homology"/>
<dbReference type="Pfam" id="PF21252">
    <property type="entry name" value="Glyco_hydro_109_C"/>
    <property type="match status" value="1"/>
</dbReference>
<dbReference type="InterPro" id="IPR000683">
    <property type="entry name" value="Gfo/Idh/MocA-like_OxRdtase_N"/>
</dbReference>
<comment type="cofactor">
    <cofactor evidence="1">
        <name>NAD(+)</name>
        <dbReference type="ChEBI" id="CHEBI:57540"/>
    </cofactor>
</comment>
<evidence type="ECO:0000256" key="1">
    <source>
        <dbReference type="ARBA" id="ARBA00001911"/>
    </source>
</evidence>
<dbReference type="InterPro" id="IPR050463">
    <property type="entry name" value="Gfo/Idh/MocA_oxidrdct_glycsds"/>
</dbReference>
<dbReference type="PROSITE" id="PS51318">
    <property type="entry name" value="TAT"/>
    <property type="match status" value="1"/>
</dbReference>
<evidence type="ECO:0000256" key="2">
    <source>
        <dbReference type="ARBA" id="ARBA00009329"/>
    </source>
</evidence>
<keyword evidence="9" id="KW-1185">Reference proteome</keyword>
<evidence type="ECO:0000313" key="8">
    <source>
        <dbReference type="EMBL" id="MBW8684589.1"/>
    </source>
</evidence>
<dbReference type="Gene3D" id="3.30.360.10">
    <property type="entry name" value="Dihydrodipicolinate Reductase, domain 2"/>
    <property type="match status" value="1"/>
</dbReference>
<dbReference type="Pfam" id="PF01408">
    <property type="entry name" value="GFO_IDH_MocA"/>
    <property type="match status" value="1"/>
</dbReference>
<sequence>MHNTSRRHFLKNAAILSPVLTFLPSYMTAGTGSRLRTGFIGLGPWGQAYLAQALQHRDIDVRAICDTDPAAIRSGLRLFNDAGYSRPDVFEESYTALLSRKDIDAVIIAAPWQLHYEIAKAAMLAGKHVACGAIMGSTIQEHQDIVRISRQTGRQYFMLDEHSYRTDLLTATHMAATGVFGTLESVHAGARHDNLSTAGGQVANSYPVYPALAAARILGVNSTNPYVSLEVVKEKQNYVINSPFAKNGRNTLFFKTGEISTIRLTTKKGQTLSLQMESSLEQPISTGFRINGTNGAWVDLFNSIYLKDQHSASQTWAAGKPYLQQYTQQADLPRYRKPAANNGYAIALQEFVSVVAQPANQELPVYAAAANSMIGPMAQLSSQKNGAVIHFPDLT</sequence>
<keyword evidence="3" id="KW-0378">Hydrolase</keyword>